<evidence type="ECO:0000313" key="4">
    <source>
        <dbReference type="EMBL" id="RDX93466.1"/>
    </source>
</evidence>
<dbReference type="AlphaFoldDB" id="A0A371GSM7"/>
<reference evidence="4" key="1">
    <citation type="submission" date="2018-05" db="EMBL/GenBank/DDBJ databases">
        <title>Draft genome of Mucuna pruriens seed.</title>
        <authorList>
            <person name="Nnadi N.E."/>
            <person name="Vos R."/>
            <person name="Hasami M.H."/>
            <person name="Devisetty U.K."/>
            <person name="Aguiy J.C."/>
        </authorList>
    </citation>
    <scope>NUCLEOTIDE SEQUENCE [LARGE SCALE GENOMIC DNA]</scope>
    <source>
        <strain evidence="4">JCA_2017</strain>
    </source>
</reference>
<feature type="coiled-coil region" evidence="1">
    <location>
        <begin position="605"/>
        <end position="664"/>
    </location>
</feature>
<evidence type="ECO:0000313" key="5">
    <source>
        <dbReference type="Proteomes" id="UP000257109"/>
    </source>
</evidence>
<feature type="region of interest" description="Disordered" evidence="2">
    <location>
        <begin position="466"/>
        <end position="488"/>
    </location>
</feature>
<accession>A0A371GSM7</accession>
<proteinExistence type="predicted"/>
<dbReference type="Pfam" id="PF04195">
    <property type="entry name" value="Transposase_28"/>
    <property type="match status" value="1"/>
</dbReference>
<evidence type="ECO:0000256" key="1">
    <source>
        <dbReference type="SAM" id="Coils"/>
    </source>
</evidence>
<feature type="domain" description="Transposase (putative) gypsy type" evidence="3">
    <location>
        <begin position="238"/>
        <end position="292"/>
    </location>
</feature>
<sequence>MGTFKSSAIMCSSGLCALEETPTIIDKPEFSKSWIIVPVFSYLLPPQAYFQTLLPSFLLKSPCFVRTALFLFRLDNLIRTSSACFKTSLRWNLQLGSYSDPRFISFAGESSRDLPGVSNQGAQPSSVATPADDTSNNEGGSSSSSDSRDDFPFRVVYRDHRSDNLADGAYSWVDPEVLRVSSLLMKSGSLLGMASTICQPRTWSVTVSACRSGEAVCMSSAKGPKPFFYLYDTLHSKLGINLPFTHFEWSVLRALNVAPTQLHPNSWAFVRAFELLCKDLGKAPTLGARRKLLRPFLESYKTFKEQFFRVAPSDPNSRFLIDREGRQYFPLQWTRQPAVSISVDVKNLESWERAFIAELKDLPVYHSADIIKGEGYSTKALAELRKRKGRNAQPPPPPADIEVETAPLSTAGIEVEAAPLSAAGPIDLPRLRKKRHRVHRWFSSLGETLLPPLDTDDRPRKRQHLDEVGVDDVSASPDTSAPHSSDPRPLLYKSFVQAADRTIASSTLEVEVERLGLAGVYGALQQYAAHGFALARVTEKRFGNVEAERSSWAEQRRGLEEENRKLSSALAEAVARLHDHRSSTAKLHETLRATQKMNGELLDTKAELLQAKTDLELGNDSLQAEVKRLESEKADMQEVHQDEMKAVEDSLKVAQDTIEAHNKTIYQQGINIVDQYEVGFHRALGQVKFLHPSIDVSEADPFKEIHDGRLVSVLTPPGSPTS</sequence>
<name>A0A371GSM7_MUCPR</name>
<dbReference type="InterPro" id="IPR007321">
    <property type="entry name" value="Transposase_28"/>
</dbReference>
<organism evidence="4 5">
    <name type="scientific">Mucuna pruriens</name>
    <name type="common">Velvet bean</name>
    <name type="synonym">Dolichos pruriens</name>
    <dbReference type="NCBI Taxonomy" id="157652"/>
    <lineage>
        <taxon>Eukaryota</taxon>
        <taxon>Viridiplantae</taxon>
        <taxon>Streptophyta</taxon>
        <taxon>Embryophyta</taxon>
        <taxon>Tracheophyta</taxon>
        <taxon>Spermatophyta</taxon>
        <taxon>Magnoliopsida</taxon>
        <taxon>eudicotyledons</taxon>
        <taxon>Gunneridae</taxon>
        <taxon>Pentapetalae</taxon>
        <taxon>rosids</taxon>
        <taxon>fabids</taxon>
        <taxon>Fabales</taxon>
        <taxon>Fabaceae</taxon>
        <taxon>Papilionoideae</taxon>
        <taxon>50 kb inversion clade</taxon>
        <taxon>NPAAA clade</taxon>
        <taxon>indigoferoid/millettioid clade</taxon>
        <taxon>Phaseoleae</taxon>
        <taxon>Mucuna</taxon>
    </lineage>
</organism>
<dbReference type="Proteomes" id="UP000257109">
    <property type="component" value="Unassembled WGS sequence"/>
</dbReference>
<dbReference type="PANTHER" id="PTHR31099">
    <property type="entry name" value="OS06G0165300 PROTEIN"/>
    <property type="match status" value="1"/>
</dbReference>
<comment type="caution">
    <text evidence="4">The sequence shown here is derived from an EMBL/GenBank/DDBJ whole genome shotgun (WGS) entry which is preliminary data.</text>
</comment>
<feature type="compositionally biased region" description="Low complexity" evidence="2">
    <location>
        <begin position="132"/>
        <end position="145"/>
    </location>
</feature>
<keyword evidence="1" id="KW-0175">Coiled coil</keyword>
<dbReference type="OrthoDB" id="1321796at2759"/>
<feature type="region of interest" description="Disordered" evidence="2">
    <location>
        <begin position="114"/>
        <end position="148"/>
    </location>
</feature>
<feature type="compositionally biased region" description="Polar residues" evidence="2">
    <location>
        <begin position="117"/>
        <end position="128"/>
    </location>
</feature>
<dbReference type="PANTHER" id="PTHR31099:SF49">
    <property type="entry name" value="MYOSIN HEAVY CHAIN-LIKE PROTEIN"/>
    <property type="match status" value="1"/>
</dbReference>
<feature type="non-terminal residue" evidence="4">
    <location>
        <position position="1"/>
    </location>
</feature>
<evidence type="ECO:0000259" key="3">
    <source>
        <dbReference type="Pfam" id="PF04195"/>
    </source>
</evidence>
<evidence type="ECO:0000256" key="2">
    <source>
        <dbReference type="SAM" id="MobiDB-lite"/>
    </source>
</evidence>
<dbReference type="EMBL" id="QJKJ01004603">
    <property type="protein sequence ID" value="RDX93466.1"/>
    <property type="molecule type" value="Genomic_DNA"/>
</dbReference>
<gene>
    <name evidence="4" type="ORF">CR513_24269</name>
</gene>
<keyword evidence="5" id="KW-1185">Reference proteome</keyword>
<protein>
    <recommendedName>
        <fullName evidence="3">Transposase (putative) gypsy type domain-containing protein</fullName>
    </recommendedName>
</protein>